<proteinExistence type="inferred from homology"/>
<evidence type="ECO:0000256" key="4">
    <source>
        <dbReference type="ARBA" id="ARBA00022475"/>
    </source>
</evidence>
<feature type="transmembrane region" description="Helical" evidence="8">
    <location>
        <begin position="126"/>
        <end position="143"/>
    </location>
</feature>
<organism evidence="10 11">
    <name type="scientific">Zooshikella ganghwensis</name>
    <dbReference type="NCBI Taxonomy" id="202772"/>
    <lineage>
        <taxon>Bacteria</taxon>
        <taxon>Pseudomonadati</taxon>
        <taxon>Pseudomonadota</taxon>
        <taxon>Gammaproteobacteria</taxon>
        <taxon>Oceanospirillales</taxon>
        <taxon>Zooshikellaceae</taxon>
        <taxon>Zooshikella</taxon>
    </lineage>
</organism>
<feature type="transmembrane region" description="Helical" evidence="8">
    <location>
        <begin position="203"/>
        <end position="227"/>
    </location>
</feature>
<accession>A0A4P9VJM7</accession>
<evidence type="ECO:0000256" key="6">
    <source>
        <dbReference type="ARBA" id="ARBA00022989"/>
    </source>
</evidence>
<evidence type="ECO:0000256" key="5">
    <source>
        <dbReference type="ARBA" id="ARBA00022692"/>
    </source>
</evidence>
<dbReference type="NCBIfam" id="TIGR00688">
    <property type="entry name" value="rarD"/>
    <property type="match status" value="1"/>
</dbReference>
<feature type="transmembrane region" description="Helical" evidence="8">
    <location>
        <begin position="41"/>
        <end position="59"/>
    </location>
</feature>
<reference evidence="10 11" key="1">
    <citation type="submission" date="2017-04" db="EMBL/GenBank/DDBJ databases">
        <title>Draft genome sequence of Zooshikella ganghwensis VG4 isolated from Red Sea sediments.</title>
        <authorList>
            <person name="Rehman Z."/>
            <person name="Alam I."/>
            <person name="Kamau A."/>
            <person name="Bajic V."/>
            <person name="Leiknes T."/>
        </authorList>
    </citation>
    <scope>NUCLEOTIDE SEQUENCE [LARGE SCALE GENOMIC DNA]</scope>
    <source>
        <strain evidence="10 11">VG4</strain>
    </source>
</reference>
<dbReference type="SUPFAM" id="SSF103481">
    <property type="entry name" value="Multidrug resistance efflux transporter EmrE"/>
    <property type="match status" value="2"/>
</dbReference>
<evidence type="ECO:0000256" key="1">
    <source>
        <dbReference type="ARBA" id="ARBA00004651"/>
    </source>
</evidence>
<dbReference type="InterPro" id="IPR000620">
    <property type="entry name" value="EamA_dom"/>
</dbReference>
<feature type="transmembrane region" description="Helical" evidence="8">
    <location>
        <begin position="177"/>
        <end position="197"/>
    </location>
</feature>
<dbReference type="GO" id="GO:0005886">
    <property type="term" value="C:plasma membrane"/>
    <property type="evidence" value="ECO:0007669"/>
    <property type="project" value="UniProtKB-SubCell"/>
</dbReference>
<name>A0A4P9VJM7_9GAMM</name>
<evidence type="ECO:0000256" key="7">
    <source>
        <dbReference type="ARBA" id="ARBA00023136"/>
    </source>
</evidence>
<feature type="transmembrane region" description="Helical" evidence="8">
    <location>
        <begin position="264"/>
        <end position="285"/>
    </location>
</feature>
<evidence type="ECO:0000256" key="3">
    <source>
        <dbReference type="ARBA" id="ARBA00022448"/>
    </source>
</evidence>
<evidence type="ECO:0000256" key="2">
    <source>
        <dbReference type="ARBA" id="ARBA00007362"/>
    </source>
</evidence>
<feature type="transmembrane region" description="Helical" evidence="8">
    <location>
        <begin position="239"/>
        <end position="258"/>
    </location>
</feature>
<sequence length="300" mass="33285">MVASRTGTLCAISAFVWWGLSPIYFKLIGHASPFEIISHRVIWSVLLLTLVLVVQKQLHTLKSIIKDRQKLLFLLAGAILIGGNWLIFIWAVTNGQILETSLGYFITPLVTVLFGFMLFRELLSQAQWIAVSIACLGVIIELIQLGRLPWIALILATSFACYGAIRKKAQAPAVAGLALETLILLPVALVYCIYSNYTSQTVFTASFYDGFMLSLAGVVTTIPLLLFTAAATRIPLSTLGFIQYIGPTITFFLAIVIYQEPLSLTRLFSFSLIWLALALFTFDGWNRLRKQRKTSASLPE</sequence>
<gene>
    <name evidence="10" type="primary">rarD</name>
    <name evidence="10" type="ORF">B9G39_08515</name>
</gene>
<feature type="transmembrane region" description="Helical" evidence="8">
    <location>
        <begin position="71"/>
        <end position="90"/>
    </location>
</feature>
<comment type="similarity">
    <text evidence="2">Belongs to the EamA transporter family.</text>
</comment>
<feature type="transmembrane region" description="Helical" evidence="8">
    <location>
        <begin position="149"/>
        <end position="165"/>
    </location>
</feature>
<keyword evidence="5 8" id="KW-0812">Transmembrane</keyword>
<evidence type="ECO:0000259" key="9">
    <source>
        <dbReference type="Pfam" id="PF00892"/>
    </source>
</evidence>
<dbReference type="PANTHER" id="PTHR22911">
    <property type="entry name" value="ACYL-MALONYL CONDENSING ENZYME-RELATED"/>
    <property type="match status" value="1"/>
</dbReference>
<dbReference type="Pfam" id="PF00892">
    <property type="entry name" value="EamA"/>
    <property type="match status" value="1"/>
</dbReference>
<evidence type="ECO:0000313" key="11">
    <source>
        <dbReference type="Proteomes" id="UP000257039"/>
    </source>
</evidence>
<keyword evidence="6 8" id="KW-1133">Transmembrane helix</keyword>
<comment type="caution">
    <text evidence="10">The sequence shown here is derived from an EMBL/GenBank/DDBJ whole genome shotgun (WGS) entry which is preliminary data.</text>
</comment>
<keyword evidence="11" id="KW-1185">Reference proteome</keyword>
<keyword evidence="4" id="KW-1003">Cell membrane</keyword>
<dbReference type="InterPro" id="IPR004626">
    <property type="entry name" value="RarD"/>
</dbReference>
<evidence type="ECO:0000256" key="8">
    <source>
        <dbReference type="SAM" id="Phobius"/>
    </source>
</evidence>
<keyword evidence="3" id="KW-0813">Transport</keyword>
<dbReference type="EMBL" id="NDXW01000001">
    <property type="protein sequence ID" value="RDH43478.1"/>
    <property type="molecule type" value="Genomic_DNA"/>
</dbReference>
<dbReference type="RefSeq" id="WP_094786804.1">
    <property type="nucleotide sequence ID" value="NZ_JAEVHG010000008.1"/>
</dbReference>
<protein>
    <submittedName>
        <fullName evidence="10">EamA family transporter RarD</fullName>
    </submittedName>
</protein>
<keyword evidence="7 8" id="KW-0472">Membrane</keyword>
<comment type="subcellular location">
    <subcellularLocation>
        <location evidence="1">Cell membrane</location>
        <topology evidence="1">Multi-pass membrane protein</topology>
    </subcellularLocation>
</comment>
<feature type="domain" description="EamA" evidence="9">
    <location>
        <begin position="6"/>
        <end position="140"/>
    </location>
</feature>
<dbReference type="AlphaFoldDB" id="A0A4P9VJM7"/>
<dbReference type="Proteomes" id="UP000257039">
    <property type="component" value="Unassembled WGS sequence"/>
</dbReference>
<feature type="transmembrane region" description="Helical" evidence="8">
    <location>
        <begin position="102"/>
        <end position="119"/>
    </location>
</feature>
<evidence type="ECO:0000313" key="10">
    <source>
        <dbReference type="EMBL" id="RDH43478.1"/>
    </source>
</evidence>
<dbReference type="InterPro" id="IPR037185">
    <property type="entry name" value="EmrE-like"/>
</dbReference>
<dbReference type="PANTHER" id="PTHR22911:SF137">
    <property type="entry name" value="SOLUTE CARRIER FAMILY 35 MEMBER G2-RELATED"/>
    <property type="match status" value="1"/>
</dbReference>